<keyword evidence="3" id="KW-1185">Reference proteome</keyword>
<sequence length="68" mass="7354">MEELKKRLTTTPILALPAGTGGFSIYSNASGKGLGCVLQQHGKVIAYTCRQLQTHEKNHPTPNLNCCN</sequence>
<dbReference type="AlphaFoldDB" id="A0AAX6FQ16"/>
<comment type="caution">
    <text evidence="2">The sequence shown here is derived from an EMBL/GenBank/DDBJ whole genome shotgun (WGS) entry which is preliminary data.</text>
</comment>
<dbReference type="Pfam" id="PF17919">
    <property type="entry name" value="RT_RNaseH_2"/>
    <property type="match status" value="1"/>
</dbReference>
<dbReference type="InterPro" id="IPR043502">
    <property type="entry name" value="DNA/RNA_pol_sf"/>
</dbReference>
<protein>
    <recommendedName>
        <fullName evidence="1">Reverse transcriptase/retrotransposon-derived protein RNase H-like domain-containing protein</fullName>
    </recommendedName>
</protein>
<reference evidence="2" key="1">
    <citation type="journal article" date="2023" name="GigaByte">
        <title>Genome assembly of the bearded iris, Iris pallida Lam.</title>
        <authorList>
            <person name="Bruccoleri R.E."/>
            <person name="Oakeley E.J."/>
            <person name="Faust A.M.E."/>
            <person name="Altorfer M."/>
            <person name="Dessus-Babus S."/>
            <person name="Burckhardt D."/>
            <person name="Oertli M."/>
            <person name="Naumann U."/>
            <person name="Petersen F."/>
            <person name="Wong J."/>
        </authorList>
    </citation>
    <scope>NUCLEOTIDE SEQUENCE</scope>
    <source>
        <strain evidence="2">GSM-AAB239-AS_SAM_17_03QT</strain>
    </source>
</reference>
<proteinExistence type="predicted"/>
<evidence type="ECO:0000313" key="2">
    <source>
        <dbReference type="EMBL" id="KAJ6818410.1"/>
    </source>
</evidence>
<evidence type="ECO:0000313" key="3">
    <source>
        <dbReference type="Proteomes" id="UP001140949"/>
    </source>
</evidence>
<feature type="domain" description="Reverse transcriptase/retrotransposon-derived protein RNase H-like" evidence="1">
    <location>
        <begin position="1"/>
        <end position="66"/>
    </location>
</feature>
<dbReference type="PANTHER" id="PTHR34072:SF59">
    <property type="entry name" value="CCHC-TYPE INTEGRASE"/>
    <property type="match status" value="1"/>
</dbReference>
<gene>
    <name evidence="2" type="ORF">M6B38_405755</name>
</gene>
<accession>A0AAX6FQ16</accession>
<dbReference type="PANTHER" id="PTHR34072">
    <property type="entry name" value="ENZYMATIC POLYPROTEIN-RELATED"/>
    <property type="match status" value="1"/>
</dbReference>
<dbReference type="Proteomes" id="UP001140949">
    <property type="component" value="Unassembled WGS sequence"/>
</dbReference>
<evidence type="ECO:0000259" key="1">
    <source>
        <dbReference type="Pfam" id="PF17919"/>
    </source>
</evidence>
<dbReference type="EMBL" id="JANAVB010027200">
    <property type="protein sequence ID" value="KAJ6818410.1"/>
    <property type="molecule type" value="Genomic_DNA"/>
</dbReference>
<reference evidence="2" key="2">
    <citation type="submission" date="2023-04" db="EMBL/GenBank/DDBJ databases">
        <authorList>
            <person name="Bruccoleri R.E."/>
            <person name="Oakeley E.J."/>
            <person name="Faust A.-M."/>
            <person name="Dessus-Babus S."/>
            <person name="Altorfer M."/>
            <person name="Burckhardt D."/>
            <person name="Oertli M."/>
            <person name="Naumann U."/>
            <person name="Petersen F."/>
            <person name="Wong J."/>
        </authorList>
    </citation>
    <scope>NUCLEOTIDE SEQUENCE</scope>
    <source>
        <strain evidence="2">GSM-AAB239-AS_SAM_17_03QT</strain>
        <tissue evidence="2">Leaf</tissue>
    </source>
</reference>
<dbReference type="InterPro" id="IPR041577">
    <property type="entry name" value="RT_RNaseH_2"/>
</dbReference>
<organism evidence="2 3">
    <name type="scientific">Iris pallida</name>
    <name type="common">Sweet iris</name>
    <dbReference type="NCBI Taxonomy" id="29817"/>
    <lineage>
        <taxon>Eukaryota</taxon>
        <taxon>Viridiplantae</taxon>
        <taxon>Streptophyta</taxon>
        <taxon>Embryophyta</taxon>
        <taxon>Tracheophyta</taxon>
        <taxon>Spermatophyta</taxon>
        <taxon>Magnoliopsida</taxon>
        <taxon>Liliopsida</taxon>
        <taxon>Asparagales</taxon>
        <taxon>Iridaceae</taxon>
        <taxon>Iridoideae</taxon>
        <taxon>Irideae</taxon>
        <taxon>Iris</taxon>
    </lineage>
</organism>
<dbReference type="SUPFAM" id="SSF56672">
    <property type="entry name" value="DNA/RNA polymerases"/>
    <property type="match status" value="1"/>
</dbReference>
<name>A0AAX6FQ16_IRIPA</name>